<name>A0A1Q6HQR9_BACUN</name>
<reference evidence="1 2" key="1">
    <citation type="journal article" date="2016" name="Nat. Biotechnol.">
        <title>Measurement of bacterial replication rates in microbial communities.</title>
        <authorList>
            <person name="Brown C.T."/>
            <person name="Olm M.R."/>
            <person name="Thomas B.C."/>
            <person name="Banfield J.F."/>
        </authorList>
    </citation>
    <scope>NUCLEOTIDE SEQUENCE [LARGE SCALE GENOMIC DNA]</scope>
    <source>
        <strain evidence="1">45_41</strain>
    </source>
</reference>
<accession>A0A1Q6HQR9</accession>
<evidence type="ECO:0000313" key="2">
    <source>
        <dbReference type="Proteomes" id="UP000186549"/>
    </source>
</evidence>
<organism evidence="1 2">
    <name type="scientific">Bacteroides uniformis</name>
    <dbReference type="NCBI Taxonomy" id="820"/>
    <lineage>
        <taxon>Bacteria</taxon>
        <taxon>Pseudomonadati</taxon>
        <taxon>Bacteroidota</taxon>
        <taxon>Bacteroidia</taxon>
        <taxon>Bacteroidales</taxon>
        <taxon>Bacteroidaceae</taxon>
        <taxon>Bacteroides</taxon>
    </lineage>
</organism>
<dbReference type="Proteomes" id="UP000186549">
    <property type="component" value="Unassembled WGS sequence"/>
</dbReference>
<comment type="caution">
    <text evidence="1">The sequence shown here is derived from an EMBL/GenBank/DDBJ whole genome shotgun (WGS) entry which is preliminary data.</text>
</comment>
<dbReference type="AlphaFoldDB" id="A0A1Q6HQR9"/>
<gene>
    <name evidence="1" type="ORF">BHV79_17835</name>
</gene>
<protein>
    <submittedName>
        <fullName evidence="1">Uncharacterized protein</fullName>
    </submittedName>
</protein>
<dbReference type="EMBL" id="MNQU01000332">
    <property type="protein sequence ID" value="OKZ28853.1"/>
    <property type="molecule type" value="Genomic_DNA"/>
</dbReference>
<evidence type="ECO:0000313" key="1">
    <source>
        <dbReference type="EMBL" id="OKZ28853.1"/>
    </source>
</evidence>
<proteinExistence type="predicted"/>
<sequence length="134" mass="16003">MKSKQVLSIEQMKHLQELGLELRNTSMLLWYKQMLGKMPISDWELSVWSENLFSEEYVSPAYTLQDILDKLPPIIDEVYWLTLEVMDRRKNEWKIKYARINAEHECASFSSEKLIDAAYEMLCWCIENGYIEKE</sequence>